<accession>A0A814KQM7</accession>
<name>A0A814KQM7_9BILA</name>
<sequence>DQEEVYMTESLGSLKASRRPSAK</sequence>
<dbReference type="EMBL" id="CAJOBC010004330">
    <property type="protein sequence ID" value="CAF3823707.1"/>
    <property type="molecule type" value="Genomic_DNA"/>
</dbReference>
<keyword evidence="4" id="KW-1185">Reference proteome</keyword>
<proteinExistence type="predicted"/>
<dbReference type="Proteomes" id="UP000681722">
    <property type="component" value="Unassembled WGS sequence"/>
</dbReference>
<dbReference type="AlphaFoldDB" id="A0A814KQM7"/>
<evidence type="ECO:0000313" key="4">
    <source>
        <dbReference type="Proteomes" id="UP000663829"/>
    </source>
</evidence>
<evidence type="ECO:0000256" key="1">
    <source>
        <dbReference type="SAM" id="MobiDB-lite"/>
    </source>
</evidence>
<feature type="non-terminal residue" evidence="2">
    <location>
        <position position="1"/>
    </location>
</feature>
<dbReference type="EMBL" id="CAJNOQ010004330">
    <property type="protein sequence ID" value="CAF1054529.1"/>
    <property type="molecule type" value="Genomic_DNA"/>
</dbReference>
<feature type="region of interest" description="Disordered" evidence="1">
    <location>
        <begin position="1"/>
        <end position="23"/>
    </location>
</feature>
<organism evidence="2 4">
    <name type="scientific">Didymodactylos carnosus</name>
    <dbReference type="NCBI Taxonomy" id="1234261"/>
    <lineage>
        <taxon>Eukaryota</taxon>
        <taxon>Metazoa</taxon>
        <taxon>Spiralia</taxon>
        <taxon>Gnathifera</taxon>
        <taxon>Rotifera</taxon>
        <taxon>Eurotatoria</taxon>
        <taxon>Bdelloidea</taxon>
        <taxon>Philodinida</taxon>
        <taxon>Philodinidae</taxon>
        <taxon>Didymodactylos</taxon>
    </lineage>
</organism>
<comment type="caution">
    <text evidence="2">The sequence shown here is derived from an EMBL/GenBank/DDBJ whole genome shotgun (WGS) entry which is preliminary data.</text>
</comment>
<reference evidence="2" key="1">
    <citation type="submission" date="2021-02" db="EMBL/GenBank/DDBJ databases">
        <authorList>
            <person name="Nowell W R."/>
        </authorList>
    </citation>
    <scope>NUCLEOTIDE SEQUENCE</scope>
</reference>
<dbReference type="Proteomes" id="UP000663829">
    <property type="component" value="Unassembled WGS sequence"/>
</dbReference>
<gene>
    <name evidence="2" type="ORF">GPM918_LOCUS16459</name>
    <name evidence="3" type="ORF">SRO942_LOCUS16459</name>
</gene>
<evidence type="ECO:0000313" key="2">
    <source>
        <dbReference type="EMBL" id="CAF1054529.1"/>
    </source>
</evidence>
<evidence type="ECO:0000313" key="3">
    <source>
        <dbReference type="EMBL" id="CAF3823707.1"/>
    </source>
</evidence>
<protein>
    <submittedName>
        <fullName evidence="2">Uncharacterized protein</fullName>
    </submittedName>
</protein>